<dbReference type="GO" id="GO:0003677">
    <property type="term" value="F:DNA binding"/>
    <property type="evidence" value="ECO:0007669"/>
    <property type="project" value="InterPro"/>
</dbReference>
<dbReference type="InterPro" id="IPR029063">
    <property type="entry name" value="SAM-dependent_MTases_sf"/>
</dbReference>
<evidence type="ECO:0000313" key="7">
    <source>
        <dbReference type="Proteomes" id="UP000186015"/>
    </source>
</evidence>
<dbReference type="InterPro" id="IPR002052">
    <property type="entry name" value="DNA_methylase_N6_adenine_CS"/>
</dbReference>
<evidence type="ECO:0000256" key="4">
    <source>
        <dbReference type="ARBA" id="ARBA00022747"/>
    </source>
</evidence>
<comment type="similarity">
    <text evidence="1">Belongs to the N(4)/N(6)-methyltransferase family.</text>
</comment>
<dbReference type="GO" id="GO:0009307">
    <property type="term" value="P:DNA restriction-modification system"/>
    <property type="evidence" value="ECO:0007669"/>
    <property type="project" value="UniProtKB-KW"/>
</dbReference>
<dbReference type="InterPro" id="IPR002941">
    <property type="entry name" value="DNA_methylase_N4/N6"/>
</dbReference>
<evidence type="ECO:0000313" key="6">
    <source>
        <dbReference type="EMBL" id="SEK98312.1"/>
    </source>
</evidence>
<dbReference type="InterPro" id="IPR001091">
    <property type="entry name" value="RM_Methyltransferase"/>
</dbReference>
<keyword evidence="4" id="KW-0680">Restriction system</keyword>
<dbReference type="GO" id="GO:0008170">
    <property type="term" value="F:N-methyltransferase activity"/>
    <property type="evidence" value="ECO:0007669"/>
    <property type="project" value="InterPro"/>
</dbReference>
<dbReference type="GO" id="GO:0032259">
    <property type="term" value="P:methylation"/>
    <property type="evidence" value="ECO:0007669"/>
    <property type="project" value="UniProtKB-KW"/>
</dbReference>
<dbReference type="Pfam" id="PF01555">
    <property type="entry name" value="N6_N4_Mtase"/>
    <property type="match status" value="1"/>
</dbReference>
<gene>
    <name evidence="6" type="ORF">SAMN05216469_10928</name>
</gene>
<dbReference type="Proteomes" id="UP000186015">
    <property type="component" value="Unassembled WGS sequence"/>
</dbReference>
<accession>A0A1H7LH78</accession>
<evidence type="ECO:0000256" key="1">
    <source>
        <dbReference type="ARBA" id="ARBA00006594"/>
    </source>
</evidence>
<proteinExistence type="inferred from homology"/>
<evidence type="ECO:0000259" key="5">
    <source>
        <dbReference type="Pfam" id="PF01555"/>
    </source>
</evidence>
<evidence type="ECO:0000256" key="3">
    <source>
        <dbReference type="ARBA" id="ARBA00022679"/>
    </source>
</evidence>
<dbReference type="RefSeq" id="WP_074833668.1">
    <property type="nucleotide sequence ID" value="NZ_FOAT01000009.1"/>
</dbReference>
<sequence>MSALNDLISQIQDEGLRDKIQNEVEKLAKQKKFGLVFESHLPECTPLYDIQVRKGSQVALKNGNVNELYNVIRIENGQAYCLKQDNSEGVEVPVDDLVCVAKFGEPIYPYLKPIDSVCNAPDSDLWHTLIEADNYHALQLLEYLYAGKVDCIYIDPPYNTGAKDWKYNNDYVDSSDSYRHSKWLSMMEKRLKLAKKLLNPADSVLIITIDEKEYLHLGCLLEELMPDATIQMITDVINPGGTNRENEFSRVEEYIFICRFGECSIHKTSHNMLGNTDETNKARVWYSFNRGNNLRSSANNQFFPIYIDTSNMNIVKVGEPLEPTTPRSEFPHYENLATAFPINDKGNECIWRGVSKTIREWVEKGYIRVSKYDEKLERWTLLYIPSGLQKRIESGEIEVTRKKSDGSLDIEHINSENELVAPRTIWLQKMHNATDYGASILKGILSDRTFLYPKSLYSVKDTISFFVANKPNALVIDFFAGSGTTLQAINLLNTEDGGNRRCILITNNEVSVEESKMLTKAGYKPGNLEWEKMGIAQYITWPRTVCSINGYDVNGKALTDKYILSSTKTSEKCRNIKQIKFVEDVNNLKLNDIKQLVSILSQGKLPQTLVSSETKYVVSSEQSHTAAILIDDNVYEDFLEALNGMDHITDFYIVTKNNKIFKEVKDNITDLLGNIQVTEPVTMPMSDGLKANAAFFKLGFLDKTAVALGMQFKEMLPTLWMKAGAHGRYPSIDNVPDDMLILPENKMAILINENAYYKFEEAVNSDKNIETAFIITDYESNYRSMIKGLDVKDTYQLYRDYLDNFRINYGRN</sequence>
<dbReference type="OrthoDB" id="9800801at2"/>
<name>A0A1H7LH78_RUMAL</name>
<dbReference type="Gene3D" id="3.40.50.150">
    <property type="entry name" value="Vaccinia Virus protein VP39"/>
    <property type="match status" value="1"/>
</dbReference>
<dbReference type="EMBL" id="FOAT01000009">
    <property type="protein sequence ID" value="SEK98312.1"/>
    <property type="molecule type" value="Genomic_DNA"/>
</dbReference>
<dbReference type="PRINTS" id="PR00508">
    <property type="entry name" value="S21N4MTFRASE"/>
</dbReference>
<evidence type="ECO:0000256" key="2">
    <source>
        <dbReference type="ARBA" id="ARBA00022603"/>
    </source>
</evidence>
<feature type="domain" description="DNA methylase N-4/N-6" evidence="5">
    <location>
        <begin position="149"/>
        <end position="506"/>
    </location>
</feature>
<dbReference type="AlphaFoldDB" id="A0A1H7LH78"/>
<organism evidence="6 7">
    <name type="scientific">Ruminococcus albus</name>
    <dbReference type="NCBI Taxonomy" id="1264"/>
    <lineage>
        <taxon>Bacteria</taxon>
        <taxon>Bacillati</taxon>
        <taxon>Bacillota</taxon>
        <taxon>Clostridia</taxon>
        <taxon>Eubacteriales</taxon>
        <taxon>Oscillospiraceae</taxon>
        <taxon>Ruminococcus</taxon>
    </lineage>
</organism>
<keyword evidence="3 6" id="KW-0808">Transferase</keyword>
<keyword evidence="2 6" id="KW-0489">Methyltransferase</keyword>
<reference evidence="6 7" key="1">
    <citation type="submission" date="2016-10" db="EMBL/GenBank/DDBJ databases">
        <authorList>
            <person name="de Groot N.N."/>
        </authorList>
    </citation>
    <scope>NUCLEOTIDE SEQUENCE [LARGE SCALE GENOMIC DNA]</scope>
    <source>
        <strain evidence="6 7">KH2T6</strain>
    </source>
</reference>
<dbReference type="SUPFAM" id="SSF53335">
    <property type="entry name" value="S-adenosyl-L-methionine-dependent methyltransferases"/>
    <property type="match status" value="1"/>
</dbReference>
<protein>
    <submittedName>
        <fullName evidence="6">Adenine-specific DNA-methyltransferase</fullName>
    </submittedName>
</protein>
<dbReference type="PROSITE" id="PS00092">
    <property type="entry name" value="N6_MTASE"/>
    <property type="match status" value="1"/>
</dbReference>